<comment type="pathway">
    <text evidence="1">Protein modification; protein ubiquitination.</text>
</comment>
<dbReference type="GO" id="GO:1990116">
    <property type="term" value="P:ribosome-associated ubiquitin-dependent protein catabolic process"/>
    <property type="evidence" value="ECO:0007669"/>
    <property type="project" value="UniProtKB-UniRule"/>
</dbReference>
<accession>A0AAD8N6U7</accession>
<feature type="domain" description="E3 ubiquitin-protein ligase listerin N-terminal" evidence="2">
    <location>
        <begin position="15"/>
        <end position="169"/>
    </location>
</feature>
<dbReference type="GO" id="GO:0072344">
    <property type="term" value="P:rescue of stalled ribosome"/>
    <property type="evidence" value="ECO:0007669"/>
    <property type="project" value="UniProtKB-UniRule"/>
</dbReference>
<evidence type="ECO:0000313" key="3">
    <source>
        <dbReference type="EMBL" id="KAK1398102.1"/>
    </source>
</evidence>
<keyword evidence="1" id="KW-0863">Zinc-finger</keyword>
<keyword evidence="1" id="KW-0862">Zinc</keyword>
<dbReference type="AlphaFoldDB" id="A0AAD8N6U7"/>
<evidence type="ECO:0000259" key="2">
    <source>
        <dbReference type="Pfam" id="PF22958"/>
    </source>
</evidence>
<keyword evidence="1" id="KW-0808">Transferase</keyword>
<evidence type="ECO:0000256" key="1">
    <source>
        <dbReference type="RuleBase" id="RU367090"/>
    </source>
</evidence>
<comment type="catalytic activity">
    <reaction evidence="1">
        <text>S-ubiquitinyl-[E2 ubiquitin-conjugating enzyme]-L-cysteine + [acceptor protein]-L-lysine = [E2 ubiquitin-conjugating enzyme]-L-cysteine + N(6)-ubiquitinyl-[acceptor protein]-L-lysine.</text>
        <dbReference type="EC" id="2.3.2.27"/>
    </reaction>
</comment>
<reference evidence="3" key="2">
    <citation type="submission" date="2023-05" db="EMBL/GenBank/DDBJ databases">
        <authorList>
            <person name="Schelkunov M.I."/>
        </authorList>
    </citation>
    <scope>NUCLEOTIDE SEQUENCE</scope>
    <source>
        <strain evidence="3">Hsosn_3</strain>
        <tissue evidence="3">Leaf</tissue>
    </source>
</reference>
<evidence type="ECO:0000313" key="4">
    <source>
        <dbReference type="Proteomes" id="UP001237642"/>
    </source>
</evidence>
<dbReference type="GO" id="GO:0043023">
    <property type="term" value="F:ribosomal large subunit binding"/>
    <property type="evidence" value="ECO:0007669"/>
    <property type="project" value="TreeGrafter"/>
</dbReference>
<comment type="caution">
    <text evidence="3">The sequence shown here is derived from an EMBL/GenBank/DDBJ whole genome shotgun (WGS) entry which is preliminary data.</text>
</comment>
<dbReference type="InterPro" id="IPR016024">
    <property type="entry name" value="ARM-type_fold"/>
</dbReference>
<sequence length="510" mass="57953">MLGFNLVESIVVGIVRVISSALLSLATLIDVLLSPEAKHSSKAREKTISCAQKLLVAHKCFTGFLKSENAATRSSTYTVLSSYIKNIPQVFDEENINTLSRNILGAFQEKDPACHSSMWDAILQFSQKFPDSWTNTNQKNILNQLFNFLRNGCFGSQQVSYPVLVLLLDVLPPKAIQREKFFLNFFQNLWAGRSLSHSLNAWVALFSEIRECCLWLVRNASRFCDDGADAINHFLYTIFEKIILKLVWDDYLNFVSPNYQEKVISRDSKELSGFVKDKFDKINMEGLDRNYPMDFQEDKELDLDQFLQFFEENFVAWCLQESNYSTSARLDILLALLDNECLTQQWDIIIRHATSVSHVESGSQTQVSEDIAVLALLLERTNQAIRKRNLGVDLNNQLESNPNYWNHELLDAAAVAVARSYPPFGSSDTRFLCSVLGGSAEEDQTIFVARDTSFMIYNELLRKLVSFMKDSIFISVRDVGRLLIAEERDSELGFESSANVLAMAQFSLEA</sequence>
<protein>
    <recommendedName>
        <fullName evidence="1">E3 ubiquitin-protein ligase listerin</fullName>
        <ecNumber evidence="1">2.3.2.27</ecNumber>
    </recommendedName>
    <alternativeName>
        <fullName evidence="1">RING-type E3 ubiquitin transferase listerin</fullName>
    </alternativeName>
</protein>
<dbReference type="InterPro" id="IPR039795">
    <property type="entry name" value="LTN1/Rkr1"/>
</dbReference>
<dbReference type="Pfam" id="PF22958">
    <property type="entry name" value="Ltn1_1st"/>
    <property type="match status" value="1"/>
</dbReference>
<comment type="subunit">
    <text evidence="1">Component of the ribosome quality control complex (RQC).</text>
</comment>
<name>A0AAD8N6U7_9APIA</name>
<organism evidence="3 4">
    <name type="scientific">Heracleum sosnowskyi</name>
    <dbReference type="NCBI Taxonomy" id="360622"/>
    <lineage>
        <taxon>Eukaryota</taxon>
        <taxon>Viridiplantae</taxon>
        <taxon>Streptophyta</taxon>
        <taxon>Embryophyta</taxon>
        <taxon>Tracheophyta</taxon>
        <taxon>Spermatophyta</taxon>
        <taxon>Magnoliopsida</taxon>
        <taxon>eudicotyledons</taxon>
        <taxon>Gunneridae</taxon>
        <taxon>Pentapetalae</taxon>
        <taxon>asterids</taxon>
        <taxon>campanulids</taxon>
        <taxon>Apiales</taxon>
        <taxon>Apiaceae</taxon>
        <taxon>Apioideae</taxon>
        <taxon>apioid superclade</taxon>
        <taxon>Tordylieae</taxon>
        <taxon>Tordyliinae</taxon>
        <taxon>Heracleum</taxon>
    </lineage>
</organism>
<dbReference type="SUPFAM" id="SSF48371">
    <property type="entry name" value="ARM repeat"/>
    <property type="match status" value="1"/>
</dbReference>
<gene>
    <name evidence="3" type="ORF">POM88_007965</name>
</gene>
<comment type="function">
    <text evidence="1">E3 ubiquitin-protein ligase. Component of the ribosome quality control complex (RQC), a ribosome-associated complex that mediates ubiquitination and extraction of incompletely synthesized nascent chains for proteasomal degradation.</text>
</comment>
<dbReference type="GO" id="GO:0005829">
    <property type="term" value="C:cytosol"/>
    <property type="evidence" value="ECO:0007669"/>
    <property type="project" value="UniProtKB-UniRule"/>
</dbReference>
<proteinExistence type="inferred from homology"/>
<keyword evidence="1" id="KW-0479">Metal-binding</keyword>
<comment type="similarity">
    <text evidence="1">Belongs to the LTN1 family.</text>
</comment>
<dbReference type="PANTHER" id="PTHR12389">
    <property type="entry name" value="ZINC FINGER PROTEIN 294"/>
    <property type="match status" value="1"/>
</dbReference>
<dbReference type="EC" id="2.3.2.27" evidence="1"/>
<dbReference type="GO" id="GO:0061630">
    <property type="term" value="F:ubiquitin protein ligase activity"/>
    <property type="evidence" value="ECO:0007669"/>
    <property type="project" value="UniProtKB-UniRule"/>
</dbReference>
<dbReference type="Proteomes" id="UP001237642">
    <property type="component" value="Unassembled WGS sequence"/>
</dbReference>
<keyword evidence="1" id="KW-0833">Ubl conjugation pathway</keyword>
<reference evidence="3" key="1">
    <citation type="submission" date="2023-02" db="EMBL/GenBank/DDBJ databases">
        <title>Genome of toxic invasive species Heracleum sosnowskyi carries increased number of genes despite the absence of recent whole-genome duplications.</title>
        <authorList>
            <person name="Schelkunov M."/>
            <person name="Shtratnikova V."/>
            <person name="Makarenko M."/>
            <person name="Klepikova A."/>
            <person name="Omelchenko D."/>
            <person name="Novikova G."/>
            <person name="Obukhova E."/>
            <person name="Bogdanov V."/>
            <person name="Penin A."/>
            <person name="Logacheva M."/>
        </authorList>
    </citation>
    <scope>NUCLEOTIDE SEQUENCE</scope>
    <source>
        <strain evidence="3">Hsosn_3</strain>
        <tissue evidence="3">Leaf</tissue>
    </source>
</reference>
<keyword evidence="4" id="KW-1185">Reference proteome</keyword>
<dbReference type="GO" id="GO:1990112">
    <property type="term" value="C:RQC complex"/>
    <property type="evidence" value="ECO:0007669"/>
    <property type="project" value="UniProtKB-UniRule"/>
</dbReference>
<dbReference type="PANTHER" id="PTHR12389:SF0">
    <property type="entry name" value="E3 UBIQUITIN-PROTEIN LIGASE LISTERIN"/>
    <property type="match status" value="1"/>
</dbReference>
<dbReference type="InterPro" id="IPR054476">
    <property type="entry name" value="Ltn1_N"/>
</dbReference>
<dbReference type="GO" id="GO:0008270">
    <property type="term" value="F:zinc ion binding"/>
    <property type="evidence" value="ECO:0007669"/>
    <property type="project" value="UniProtKB-KW"/>
</dbReference>
<dbReference type="EMBL" id="JAUIZM010000002">
    <property type="protein sequence ID" value="KAK1398102.1"/>
    <property type="molecule type" value="Genomic_DNA"/>
</dbReference>